<dbReference type="InterPro" id="IPR001387">
    <property type="entry name" value="Cro/C1-type_HTH"/>
</dbReference>
<accession>X1AEE3</accession>
<name>X1AEE3_9ZZZZ</name>
<evidence type="ECO:0000313" key="1">
    <source>
        <dbReference type="EMBL" id="GAG71028.1"/>
    </source>
</evidence>
<dbReference type="SUPFAM" id="SSF47413">
    <property type="entry name" value="lambda repressor-like DNA-binding domains"/>
    <property type="match status" value="1"/>
</dbReference>
<sequence length="70" mass="8381">MKIDLSRIMELRKKLGLTRKEFAETIGRGCIEYTVYRWEKGLTKKPIPVYQESLEKFIKKNSYLLDPETR</sequence>
<dbReference type="GO" id="GO:0003677">
    <property type="term" value="F:DNA binding"/>
    <property type="evidence" value="ECO:0007669"/>
    <property type="project" value="InterPro"/>
</dbReference>
<comment type="caution">
    <text evidence="1">The sequence shown here is derived from an EMBL/GenBank/DDBJ whole genome shotgun (WGS) entry which is preliminary data.</text>
</comment>
<proteinExistence type="predicted"/>
<dbReference type="CDD" id="cd00093">
    <property type="entry name" value="HTH_XRE"/>
    <property type="match status" value="1"/>
</dbReference>
<dbReference type="AlphaFoldDB" id="X1AEE3"/>
<reference evidence="1" key="1">
    <citation type="journal article" date="2014" name="Front. Microbiol.">
        <title>High frequency of phylogenetically diverse reductive dehalogenase-homologous genes in deep subseafloor sedimentary metagenomes.</title>
        <authorList>
            <person name="Kawai M."/>
            <person name="Futagami T."/>
            <person name="Toyoda A."/>
            <person name="Takaki Y."/>
            <person name="Nishi S."/>
            <person name="Hori S."/>
            <person name="Arai W."/>
            <person name="Tsubouchi T."/>
            <person name="Morono Y."/>
            <person name="Uchiyama I."/>
            <person name="Ito T."/>
            <person name="Fujiyama A."/>
            <person name="Inagaki F."/>
            <person name="Takami H."/>
        </authorList>
    </citation>
    <scope>NUCLEOTIDE SEQUENCE</scope>
    <source>
        <strain evidence="1">Expedition CK06-06</strain>
    </source>
</reference>
<dbReference type="EMBL" id="BART01006874">
    <property type="protein sequence ID" value="GAG71028.1"/>
    <property type="molecule type" value="Genomic_DNA"/>
</dbReference>
<protein>
    <submittedName>
        <fullName evidence="1">Uncharacterized protein</fullName>
    </submittedName>
</protein>
<organism evidence="1">
    <name type="scientific">marine sediment metagenome</name>
    <dbReference type="NCBI Taxonomy" id="412755"/>
    <lineage>
        <taxon>unclassified sequences</taxon>
        <taxon>metagenomes</taxon>
        <taxon>ecological metagenomes</taxon>
    </lineage>
</organism>
<gene>
    <name evidence="1" type="ORF">S01H4_15688</name>
</gene>
<dbReference type="Gene3D" id="1.10.260.40">
    <property type="entry name" value="lambda repressor-like DNA-binding domains"/>
    <property type="match status" value="1"/>
</dbReference>
<dbReference type="InterPro" id="IPR010982">
    <property type="entry name" value="Lambda_DNA-bd_dom_sf"/>
</dbReference>